<gene>
    <name evidence="2" type="ORF">ACFSAU_02700</name>
</gene>
<dbReference type="RefSeq" id="WP_267645668.1">
    <property type="nucleotide sequence ID" value="NZ_JANHGR010000001.1"/>
</dbReference>
<accession>A0ABD6BMP5</accession>
<dbReference type="EMBL" id="JBHUCZ010000001">
    <property type="protein sequence ID" value="MFD1566388.1"/>
    <property type="molecule type" value="Genomic_DNA"/>
</dbReference>
<dbReference type="AlphaFoldDB" id="A0ABD6BMP5"/>
<reference evidence="2 3" key="1">
    <citation type="journal article" date="2019" name="Int. J. Syst. Evol. Microbiol.">
        <title>The Global Catalogue of Microorganisms (GCM) 10K type strain sequencing project: providing services to taxonomists for standard genome sequencing and annotation.</title>
        <authorList>
            <consortium name="The Broad Institute Genomics Platform"/>
            <consortium name="The Broad Institute Genome Sequencing Center for Infectious Disease"/>
            <person name="Wu L."/>
            <person name="Ma J."/>
        </authorList>
    </citation>
    <scope>NUCLEOTIDE SEQUENCE [LARGE SCALE GENOMIC DNA]</scope>
    <source>
        <strain evidence="2 3">CGMCC 1.12859</strain>
    </source>
</reference>
<evidence type="ECO:0000256" key="1">
    <source>
        <dbReference type="SAM" id="MobiDB-lite"/>
    </source>
</evidence>
<proteinExistence type="predicted"/>
<feature type="region of interest" description="Disordered" evidence="1">
    <location>
        <begin position="1"/>
        <end position="26"/>
    </location>
</feature>
<protein>
    <submittedName>
        <fullName evidence="2">Uncharacterized protein</fullName>
    </submittedName>
</protein>
<sequence>MATRQHSVGIDHVTVVPKPATPAEETADDCGCEACGCATEDDA</sequence>
<evidence type="ECO:0000313" key="3">
    <source>
        <dbReference type="Proteomes" id="UP001597139"/>
    </source>
</evidence>
<organism evidence="2 3">
    <name type="scientific">Halolamina litorea</name>
    <dbReference type="NCBI Taxonomy" id="1515593"/>
    <lineage>
        <taxon>Archaea</taxon>
        <taxon>Methanobacteriati</taxon>
        <taxon>Methanobacteriota</taxon>
        <taxon>Stenosarchaea group</taxon>
        <taxon>Halobacteria</taxon>
        <taxon>Halobacteriales</taxon>
        <taxon>Haloferacaceae</taxon>
    </lineage>
</organism>
<keyword evidence="3" id="KW-1185">Reference proteome</keyword>
<comment type="caution">
    <text evidence="2">The sequence shown here is derived from an EMBL/GenBank/DDBJ whole genome shotgun (WGS) entry which is preliminary data.</text>
</comment>
<name>A0ABD6BMP5_9EURY</name>
<evidence type="ECO:0000313" key="2">
    <source>
        <dbReference type="EMBL" id="MFD1566388.1"/>
    </source>
</evidence>
<dbReference type="Proteomes" id="UP001597139">
    <property type="component" value="Unassembled WGS sequence"/>
</dbReference>